<evidence type="ECO:0000259" key="4">
    <source>
        <dbReference type="PROSITE" id="PS51352"/>
    </source>
</evidence>
<evidence type="ECO:0000313" key="6">
    <source>
        <dbReference type="Proteomes" id="UP000010469"/>
    </source>
</evidence>
<dbReference type="SUPFAM" id="SSF52833">
    <property type="entry name" value="Thioredoxin-like"/>
    <property type="match status" value="1"/>
</dbReference>
<feature type="active site" description="Cysteine sulfenic acid (-SOH) intermediate; for peroxidase activity" evidence="3">
    <location>
        <position position="51"/>
    </location>
</feature>
<dbReference type="GO" id="GO:0016209">
    <property type="term" value="F:antioxidant activity"/>
    <property type="evidence" value="ECO:0007669"/>
    <property type="project" value="InterPro"/>
</dbReference>
<dbReference type="HOGENOM" id="CLU_042529_14_2_2"/>
<protein>
    <submittedName>
        <fullName evidence="5">Peroxiredoxin</fullName>
    </submittedName>
</protein>
<dbReference type="GO" id="GO:0016491">
    <property type="term" value="F:oxidoreductase activity"/>
    <property type="evidence" value="ECO:0007669"/>
    <property type="project" value="UniProtKB-KW"/>
</dbReference>
<dbReference type="PIRSF" id="PIRSF000239">
    <property type="entry name" value="AHPC"/>
    <property type="match status" value="1"/>
</dbReference>
<proteinExistence type="predicted"/>
<dbReference type="EMBL" id="CP003378">
    <property type="protein sequence ID" value="AFZ69884.1"/>
    <property type="molecule type" value="Genomic_DNA"/>
</dbReference>
<evidence type="ECO:0000256" key="1">
    <source>
        <dbReference type="ARBA" id="ARBA00023002"/>
    </source>
</evidence>
<dbReference type="InterPro" id="IPR036249">
    <property type="entry name" value="Thioredoxin-like_sf"/>
</dbReference>
<accession>L0A8Y5</accession>
<dbReference type="Proteomes" id="UP000010469">
    <property type="component" value="Chromosome"/>
</dbReference>
<dbReference type="STRING" id="1056495.Calag_0096"/>
<gene>
    <name evidence="5" type="ordered locus">Calag_0096</name>
</gene>
<name>L0A8Y5_CALLD</name>
<dbReference type="Gene3D" id="3.40.30.10">
    <property type="entry name" value="Glutaredoxin"/>
    <property type="match status" value="1"/>
</dbReference>
<dbReference type="PROSITE" id="PS51352">
    <property type="entry name" value="THIOREDOXIN_2"/>
    <property type="match status" value="1"/>
</dbReference>
<evidence type="ECO:0000256" key="3">
    <source>
        <dbReference type="PIRSR" id="PIRSR000239-1"/>
    </source>
</evidence>
<dbReference type="Pfam" id="PF00578">
    <property type="entry name" value="AhpC-TSA"/>
    <property type="match status" value="1"/>
</dbReference>
<evidence type="ECO:0000313" key="5">
    <source>
        <dbReference type="EMBL" id="AFZ69884.1"/>
    </source>
</evidence>
<dbReference type="InterPro" id="IPR050455">
    <property type="entry name" value="Tpx_Peroxidase_subfamily"/>
</dbReference>
<dbReference type="InterPro" id="IPR013766">
    <property type="entry name" value="Thioredoxin_domain"/>
</dbReference>
<evidence type="ECO:0000256" key="2">
    <source>
        <dbReference type="ARBA" id="ARBA00023284"/>
    </source>
</evidence>
<dbReference type="PANTHER" id="PTHR43110:SF1">
    <property type="entry name" value="THIOL PEROXIDASE"/>
    <property type="match status" value="1"/>
</dbReference>
<dbReference type="CDD" id="cd03018">
    <property type="entry name" value="PRX_AhpE_like"/>
    <property type="match status" value="1"/>
</dbReference>
<dbReference type="AlphaFoldDB" id="L0A8Y5"/>
<keyword evidence="1" id="KW-0560">Oxidoreductase</keyword>
<sequence length="165" mass="18818">MIIMAELNLGENFLDFSLYNTDLKEVKLSDYINQGKPVVLLFFPGAFTSVCTKELCTFRDKMSLLNKANAVVFGISVDSPFSLAKFKAENKLNFDLLSDYNREVIKLYNVYHEDLSMIGLPKLKEASKRAVFIFDKKGKLAYKWVSDHPGKEPDYDKVVEIVNSL</sequence>
<keyword evidence="6" id="KW-1185">Reference proteome</keyword>
<dbReference type="KEGG" id="clg:Calag_0096"/>
<keyword evidence="2" id="KW-0676">Redox-active center</keyword>
<feature type="domain" description="Thioredoxin" evidence="4">
    <location>
        <begin position="7"/>
        <end position="165"/>
    </location>
</feature>
<dbReference type="PANTHER" id="PTHR43110">
    <property type="entry name" value="THIOL PEROXIDASE"/>
    <property type="match status" value="1"/>
</dbReference>
<organism evidence="5 6">
    <name type="scientific">Caldisphaera lagunensis (strain DSM 15908 / JCM 11604 / ANMR 0165 / IC-154)</name>
    <dbReference type="NCBI Taxonomy" id="1056495"/>
    <lineage>
        <taxon>Archaea</taxon>
        <taxon>Thermoproteota</taxon>
        <taxon>Thermoprotei</taxon>
        <taxon>Acidilobales</taxon>
        <taxon>Caldisphaeraceae</taxon>
        <taxon>Caldisphaera</taxon>
    </lineage>
</organism>
<dbReference type="InterPro" id="IPR024706">
    <property type="entry name" value="Peroxiredoxin_AhpC-typ"/>
</dbReference>
<dbReference type="InterPro" id="IPR000866">
    <property type="entry name" value="AhpC/TSA"/>
</dbReference>
<reference evidence="6" key="1">
    <citation type="submission" date="2012-03" db="EMBL/GenBank/DDBJ databases">
        <title>Complete genome of Caldisphaera lagunensis DSM 15908.</title>
        <authorList>
            <person name="Lucas S."/>
            <person name="Copeland A."/>
            <person name="Lapidus A."/>
            <person name="Glavina del Rio T."/>
            <person name="Dalin E."/>
            <person name="Tice H."/>
            <person name="Bruce D."/>
            <person name="Goodwin L."/>
            <person name="Pitluck S."/>
            <person name="Peters L."/>
            <person name="Mikhailova N."/>
            <person name="Teshima H."/>
            <person name="Kyrpides N."/>
            <person name="Mavromatis K."/>
            <person name="Ivanova N."/>
            <person name="Brettin T."/>
            <person name="Detter J.C."/>
            <person name="Han C."/>
            <person name="Larimer F."/>
            <person name="Land M."/>
            <person name="Hauser L."/>
            <person name="Markowitz V."/>
            <person name="Cheng J.-F."/>
            <person name="Hugenholtz P."/>
            <person name="Woyke T."/>
            <person name="Wu D."/>
            <person name="Spring S."/>
            <person name="Schroeder M."/>
            <person name="Brambilla E."/>
            <person name="Klenk H.-P."/>
            <person name="Eisen J.A."/>
        </authorList>
    </citation>
    <scope>NUCLEOTIDE SEQUENCE [LARGE SCALE GENOMIC DNA]</scope>
    <source>
        <strain evidence="6">DSM 15908 / JCM 11604 / IC-154</strain>
    </source>
</reference>
<dbReference type="InParanoid" id="L0A8Y5"/>
<dbReference type="eggNOG" id="arCOG00310">
    <property type="taxonomic scope" value="Archaea"/>
</dbReference>